<evidence type="ECO:0000259" key="4">
    <source>
        <dbReference type="PROSITE" id="PS51194"/>
    </source>
</evidence>
<evidence type="ECO:0000259" key="3">
    <source>
        <dbReference type="PROSITE" id="PS51192"/>
    </source>
</evidence>
<keyword evidence="5" id="KW-0347">Helicase</keyword>
<accession>A0A0V8GKB4</accession>
<keyword evidence="5" id="KW-0378">Hydrolase</keyword>
<dbReference type="InterPro" id="IPR018973">
    <property type="entry name" value="MZB"/>
</dbReference>
<keyword evidence="1" id="KW-0547">Nucleotide-binding</keyword>
<evidence type="ECO:0000313" key="5">
    <source>
        <dbReference type="EMBL" id="KSU50743.1"/>
    </source>
</evidence>
<dbReference type="GO" id="GO:0036297">
    <property type="term" value="P:interstrand cross-link repair"/>
    <property type="evidence" value="ECO:0007669"/>
    <property type="project" value="TreeGrafter"/>
</dbReference>
<organism evidence="5 6">
    <name type="scientific">Exiguobacterium indicum</name>
    <dbReference type="NCBI Taxonomy" id="296995"/>
    <lineage>
        <taxon>Bacteria</taxon>
        <taxon>Bacillati</taxon>
        <taxon>Bacillota</taxon>
        <taxon>Bacilli</taxon>
        <taxon>Bacillales</taxon>
        <taxon>Bacillales Family XII. Incertae Sedis</taxon>
        <taxon>Exiguobacterium</taxon>
    </lineage>
</organism>
<dbReference type="SMART" id="SM00487">
    <property type="entry name" value="DEXDc"/>
    <property type="match status" value="1"/>
</dbReference>
<dbReference type="SMART" id="SM00490">
    <property type="entry name" value="HELICc"/>
    <property type="match status" value="1"/>
</dbReference>
<dbReference type="PROSITE" id="PS51194">
    <property type="entry name" value="HELICASE_CTER"/>
    <property type="match status" value="1"/>
</dbReference>
<keyword evidence="2" id="KW-0067">ATP-binding</keyword>
<feature type="domain" description="Helicase ATP-binding" evidence="3">
    <location>
        <begin position="68"/>
        <end position="248"/>
    </location>
</feature>
<proteinExistence type="predicted"/>
<dbReference type="Gene3D" id="3.40.50.300">
    <property type="entry name" value="P-loop containing nucleotide triphosphate hydrolases"/>
    <property type="match status" value="2"/>
</dbReference>
<dbReference type="CDD" id="cd18797">
    <property type="entry name" value="SF2_C_Hrq"/>
    <property type="match status" value="1"/>
</dbReference>
<dbReference type="AlphaFoldDB" id="A0A0V8GKB4"/>
<dbReference type="CDD" id="cd17923">
    <property type="entry name" value="DEXHc_Hrq1-like"/>
    <property type="match status" value="1"/>
</dbReference>
<dbReference type="EMBL" id="LNQL01000001">
    <property type="protein sequence ID" value="KSU50743.1"/>
    <property type="molecule type" value="Genomic_DNA"/>
</dbReference>
<dbReference type="RefSeq" id="WP_058264838.1">
    <property type="nucleotide sequence ID" value="NZ_FMYN01000001.1"/>
</dbReference>
<feature type="domain" description="Helicase C-terminal" evidence="4">
    <location>
        <begin position="281"/>
        <end position="442"/>
    </location>
</feature>
<dbReference type="Pfam" id="PF00271">
    <property type="entry name" value="Helicase_C"/>
    <property type="match status" value="1"/>
</dbReference>
<dbReference type="PROSITE" id="PS51192">
    <property type="entry name" value="HELICASE_ATP_BIND_1"/>
    <property type="match status" value="1"/>
</dbReference>
<dbReference type="InterPro" id="IPR011545">
    <property type="entry name" value="DEAD/DEAH_box_helicase_dom"/>
</dbReference>
<dbReference type="InterPro" id="IPR027417">
    <property type="entry name" value="P-loop_NTPase"/>
</dbReference>
<dbReference type="InterPro" id="IPR001650">
    <property type="entry name" value="Helicase_C-like"/>
</dbReference>
<dbReference type="OrthoDB" id="143059at2"/>
<dbReference type="PANTHER" id="PTHR47957">
    <property type="entry name" value="ATP-DEPENDENT HELICASE HRQ1"/>
    <property type="match status" value="1"/>
</dbReference>
<evidence type="ECO:0000256" key="2">
    <source>
        <dbReference type="ARBA" id="ARBA00022840"/>
    </source>
</evidence>
<dbReference type="GO" id="GO:0005524">
    <property type="term" value="F:ATP binding"/>
    <property type="evidence" value="ECO:0007669"/>
    <property type="project" value="UniProtKB-KW"/>
</dbReference>
<protein>
    <submittedName>
        <fullName evidence="5">ATP-dependent helicase</fullName>
    </submittedName>
</protein>
<dbReference type="GO" id="GO:0003676">
    <property type="term" value="F:nucleic acid binding"/>
    <property type="evidence" value="ECO:0007669"/>
    <property type="project" value="InterPro"/>
</dbReference>
<dbReference type="InterPro" id="IPR014001">
    <property type="entry name" value="Helicase_ATP-bd"/>
</dbReference>
<evidence type="ECO:0000313" key="6">
    <source>
        <dbReference type="Proteomes" id="UP000053797"/>
    </source>
</evidence>
<dbReference type="InterPro" id="IPR055227">
    <property type="entry name" value="HRQ1_WHD"/>
</dbReference>
<gene>
    <name evidence="5" type="ORF">AS033_05010</name>
</gene>
<dbReference type="GO" id="GO:0043138">
    <property type="term" value="F:3'-5' DNA helicase activity"/>
    <property type="evidence" value="ECO:0007669"/>
    <property type="project" value="TreeGrafter"/>
</dbReference>
<dbReference type="GO" id="GO:0006289">
    <property type="term" value="P:nucleotide-excision repair"/>
    <property type="evidence" value="ECO:0007669"/>
    <property type="project" value="TreeGrafter"/>
</dbReference>
<dbReference type="Pfam" id="PF00270">
    <property type="entry name" value="DEAD"/>
    <property type="match status" value="1"/>
</dbReference>
<dbReference type="Pfam" id="PF09369">
    <property type="entry name" value="MZB"/>
    <property type="match status" value="1"/>
</dbReference>
<evidence type="ECO:0000256" key="1">
    <source>
        <dbReference type="ARBA" id="ARBA00022741"/>
    </source>
</evidence>
<sequence length="754" mass="85302">MQAKQTLVAFLEELKQDRSFMERITYMKTMEATAGRYVDFPERLPERLRQALRTRGITQLYRHQGLAFERVQAGESTVIVTPTASGKTYCFNLPVLSHLLEHPNARALYLYPTKALAQDQNSELLELIDQLEAPIRCFTYDGDTSPTIRTKVRKAGNIVITNPDMLHSGILPHHTKWIELFENLKYIVIDELHTYRGVFGSHVANVIRRLRRICRYYGSDPVFIMTSATIANPKELAERLTEKTVGLIDDNGAPTGRKHFLVYQPPIVNAQLGIRRSATLETKQLAMRFIKKKFQTIVFARSRVRVEVLLTYLRSIYPHELGPRSIEGYRGGYLPSERRDIERRLRQGEITGIVSTNALELGVDIGQLQVCIMNGYPGTIASLWQQAGRAGRRQDDALIILVASSGMLDQYVAERPELFLNQSPEAARLDPDNLIIAVDHVKCAAFELPFTKGESFGTLETEDILEYLVEERVLHERGDRFYWMNDAFPAHGISLRSSDQENVIIVDQTEVPNRVIGEMDTFSAMTLLHDEAIYLHGADQYQVEHLDFEEKKAFVRAVDVDYYTDANFSVDLSVLEEDEQYAEGEYSVARGDVSVRGMATMFKKIKFGTHENIGSGPIHLPEREIHTTGVWFTLPDHARSSTELEQVLEGVANSLRRVAPLYLMCDASDVFVVPQVKATHTQQPTVYLYDRYPGGVGLAESIYKQRAVMLRAARDSIVTCPCQDGCPACIGMVGVADEKERTIQLLAEMEKELS</sequence>
<dbReference type="Pfam" id="PF22982">
    <property type="entry name" value="WHD_HRQ1"/>
    <property type="match status" value="1"/>
</dbReference>
<comment type="caution">
    <text evidence="5">The sequence shown here is derived from an EMBL/GenBank/DDBJ whole genome shotgun (WGS) entry which is preliminary data.</text>
</comment>
<dbReference type="PANTHER" id="PTHR47957:SF3">
    <property type="entry name" value="ATP-DEPENDENT HELICASE HRQ1"/>
    <property type="match status" value="1"/>
</dbReference>
<dbReference type="SUPFAM" id="SSF52540">
    <property type="entry name" value="P-loop containing nucleoside triphosphate hydrolases"/>
    <property type="match status" value="1"/>
</dbReference>
<dbReference type="Proteomes" id="UP000053797">
    <property type="component" value="Unassembled WGS sequence"/>
</dbReference>
<reference evidence="5 6" key="1">
    <citation type="journal article" date="2015" name="Int. J. Syst. Evol. Microbiol.">
        <title>Exiguobacterium enclense sp. nov., isolated from sediment.</title>
        <authorList>
            <person name="Dastager S.G."/>
            <person name="Mawlankar R."/>
            <person name="Sonalkar V.V."/>
            <person name="Thorat M.N."/>
            <person name="Mual P."/>
            <person name="Verma A."/>
            <person name="Krishnamurthi S."/>
            <person name="Tang S.K."/>
            <person name="Li W.J."/>
        </authorList>
    </citation>
    <scope>NUCLEOTIDE SEQUENCE [LARGE SCALE GENOMIC DNA]</scope>
    <source>
        <strain evidence="5 6">NIO-1109</strain>
    </source>
</reference>
<name>A0A0V8GKB4_9BACL</name>